<reference evidence="1 2" key="1">
    <citation type="submission" date="2019-03" db="EMBL/GenBank/DDBJ databases">
        <title>Metabolic potential of uncultured bacteria and archaea associated with petroleum seepage in deep-sea sediments.</title>
        <authorList>
            <person name="Dong X."/>
            <person name="Hubert C."/>
        </authorList>
    </citation>
    <scope>NUCLEOTIDE SEQUENCE [LARGE SCALE GENOMIC DNA]</scope>
    <source>
        <strain evidence="1">E44_bin7</strain>
    </source>
</reference>
<gene>
    <name evidence="1" type="ORF">E3J84_00105</name>
</gene>
<proteinExistence type="predicted"/>
<evidence type="ECO:0000313" key="2">
    <source>
        <dbReference type="Proteomes" id="UP000316360"/>
    </source>
</evidence>
<name>A0A523S5R9_UNCAE</name>
<dbReference type="AlphaFoldDB" id="A0A523S5R9"/>
<organism evidence="1 2">
    <name type="scientific">Aerophobetes bacterium</name>
    <dbReference type="NCBI Taxonomy" id="2030807"/>
    <lineage>
        <taxon>Bacteria</taxon>
        <taxon>Candidatus Aerophobota</taxon>
    </lineage>
</organism>
<accession>A0A523S5R9</accession>
<sequence length="73" mass="8547">MDDNLATMTVENPEITCNITFHNKDNEEVGCLEFSGKKMIFKGKMEESAQVFFEWLLEQLVNPYIEKKLTKEK</sequence>
<comment type="caution">
    <text evidence="1">The sequence shown here is derived from an EMBL/GenBank/DDBJ whole genome shotgun (WGS) entry which is preliminary data.</text>
</comment>
<dbReference type="Proteomes" id="UP000316360">
    <property type="component" value="Unassembled WGS sequence"/>
</dbReference>
<dbReference type="EMBL" id="SOKJ01000006">
    <property type="protein sequence ID" value="TET13405.1"/>
    <property type="molecule type" value="Genomic_DNA"/>
</dbReference>
<evidence type="ECO:0000313" key="1">
    <source>
        <dbReference type="EMBL" id="TET13405.1"/>
    </source>
</evidence>
<protein>
    <submittedName>
        <fullName evidence="1">Uncharacterized protein</fullName>
    </submittedName>
</protein>